<evidence type="ECO:0000259" key="2">
    <source>
        <dbReference type="Pfam" id="PF01425"/>
    </source>
</evidence>
<reference evidence="3 4" key="1">
    <citation type="journal article" date="2010" name="Stand. Genomic Sci.">
        <title>Complete genome sequence of Desulfarculus baarsii type strain (2st14).</title>
        <authorList>
            <person name="Sun H."/>
            <person name="Spring S."/>
            <person name="Lapidus A."/>
            <person name="Davenport K."/>
            <person name="Del Rio T.G."/>
            <person name="Tice H."/>
            <person name="Nolan M."/>
            <person name="Copeland A."/>
            <person name="Cheng J.F."/>
            <person name="Lucas S."/>
            <person name="Tapia R."/>
            <person name="Goodwin L."/>
            <person name="Pitluck S."/>
            <person name="Ivanova N."/>
            <person name="Pagani I."/>
            <person name="Mavromatis K."/>
            <person name="Ovchinnikova G."/>
            <person name="Pati A."/>
            <person name="Chen A."/>
            <person name="Palaniappan K."/>
            <person name="Hauser L."/>
            <person name="Chang Y.J."/>
            <person name="Jeffries C.D."/>
            <person name="Detter J.C."/>
            <person name="Han C."/>
            <person name="Rohde M."/>
            <person name="Brambilla E."/>
            <person name="Goker M."/>
            <person name="Woyke T."/>
            <person name="Bristow J."/>
            <person name="Eisen J.A."/>
            <person name="Markowitz V."/>
            <person name="Hugenholtz P."/>
            <person name="Kyrpides N.C."/>
            <person name="Klenk H.P."/>
            <person name="Land M."/>
        </authorList>
    </citation>
    <scope>NUCLEOTIDE SEQUENCE [LARGE SCALE GENOMIC DNA]</scope>
    <source>
        <strain evidence="4">ATCC 33931 / DSM 2075 / LMG 7858 / VKM B-1802 / 2st14</strain>
    </source>
</reference>
<sequence>MPDHDELAFLDATAQAELVRKGELTPSELLESAIARAEKLNPTLNAIITPLYDLARQTAAGPLPDGPFKGAPFLLKDIMAAQAGVPQACGTAALKGHAPKRDATLTARYKAAGLVIFGRTNTPEFGLLPTTEPRLFGPTKNPWALERTPGGSSGGSAAAVAAGLAPMAHANDGGGSIRIPASCCGLFGLKPTRARNPKGPVVGDAMGGMLEEHALTRSVRDSALLLDCTSGPEPGDPYWAPPKERPYIQEAATEPGRLRIAFSAKTAAGGPVHPDCLAAMESAAKLCAELGHIVEEDAPSLRGQQDMGRLFTILWTAGLVGNIHAVAMVTGKKPDPADYEPLTWALYQRGLEVKAGDYLNVVAATQLWSRQMAAFMARHDVWLTPTLAEPPLPLGSFDVVNNKPMDAWTRGAAFVPYTPLQNCTGQPAMSVPLYWNDQGLPIGCHFVGRFGDEATLFRLAGQLERARPWAGRRPPLDAA</sequence>
<dbReference type="PANTHER" id="PTHR11895">
    <property type="entry name" value="TRANSAMIDASE"/>
    <property type="match status" value="1"/>
</dbReference>
<accession>E1QJR2</accession>
<dbReference type="Proteomes" id="UP000009047">
    <property type="component" value="Chromosome"/>
</dbReference>
<organism evidence="3 4">
    <name type="scientific">Desulfarculus baarsii (strain ATCC 33931 / DSM 2075 / LMG 7858 / VKM B-1802 / 2st14)</name>
    <dbReference type="NCBI Taxonomy" id="644282"/>
    <lineage>
        <taxon>Bacteria</taxon>
        <taxon>Pseudomonadati</taxon>
        <taxon>Thermodesulfobacteriota</taxon>
        <taxon>Desulfarculia</taxon>
        <taxon>Desulfarculales</taxon>
        <taxon>Desulfarculaceae</taxon>
        <taxon>Desulfarculus</taxon>
    </lineage>
</organism>
<dbReference type="InterPro" id="IPR000120">
    <property type="entry name" value="Amidase"/>
</dbReference>
<evidence type="ECO:0000313" key="3">
    <source>
        <dbReference type="EMBL" id="ADK85805.1"/>
    </source>
</evidence>
<dbReference type="SUPFAM" id="SSF75304">
    <property type="entry name" value="Amidase signature (AS) enzymes"/>
    <property type="match status" value="1"/>
</dbReference>
<dbReference type="eggNOG" id="COG0154">
    <property type="taxonomic scope" value="Bacteria"/>
</dbReference>
<proteinExistence type="inferred from homology"/>
<keyword evidence="4" id="KW-1185">Reference proteome</keyword>
<comment type="similarity">
    <text evidence="1">Belongs to the amidase family.</text>
</comment>
<dbReference type="OrthoDB" id="9811471at2"/>
<protein>
    <submittedName>
        <fullName evidence="3">Amidase</fullName>
    </submittedName>
</protein>
<dbReference type="InterPro" id="IPR036928">
    <property type="entry name" value="AS_sf"/>
</dbReference>
<dbReference type="PROSITE" id="PS00571">
    <property type="entry name" value="AMIDASES"/>
    <property type="match status" value="1"/>
</dbReference>
<dbReference type="GO" id="GO:0003824">
    <property type="term" value="F:catalytic activity"/>
    <property type="evidence" value="ECO:0007669"/>
    <property type="project" value="InterPro"/>
</dbReference>
<evidence type="ECO:0000313" key="4">
    <source>
        <dbReference type="Proteomes" id="UP000009047"/>
    </source>
</evidence>
<dbReference type="EMBL" id="CP002085">
    <property type="protein sequence ID" value="ADK85805.1"/>
    <property type="molecule type" value="Genomic_DNA"/>
</dbReference>
<dbReference type="Gene3D" id="3.90.1300.10">
    <property type="entry name" value="Amidase signature (AS) domain"/>
    <property type="match status" value="1"/>
</dbReference>
<dbReference type="Pfam" id="PF01425">
    <property type="entry name" value="Amidase"/>
    <property type="match status" value="1"/>
</dbReference>
<dbReference type="RefSeq" id="WP_013259244.1">
    <property type="nucleotide sequence ID" value="NC_014365.1"/>
</dbReference>
<dbReference type="HOGENOM" id="CLU_009600_0_4_7"/>
<dbReference type="STRING" id="644282.Deba_2444"/>
<dbReference type="KEGG" id="dbr:Deba_2444"/>
<evidence type="ECO:0000256" key="1">
    <source>
        <dbReference type="ARBA" id="ARBA00009199"/>
    </source>
</evidence>
<feature type="domain" description="Amidase" evidence="2">
    <location>
        <begin position="28"/>
        <end position="456"/>
    </location>
</feature>
<dbReference type="AlphaFoldDB" id="E1QJR2"/>
<dbReference type="PANTHER" id="PTHR11895:SF7">
    <property type="entry name" value="GLUTAMYL-TRNA(GLN) AMIDOTRANSFERASE SUBUNIT A, MITOCHONDRIAL"/>
    <property type="match status" value="1"/>
</dbReference>
<gene>
    <name evidence="3" type="ordered locus">Deba_2444</name>
</gene>
<dbReference type="InterPro" id="IPR020556">
    <property type="entry name" value="Amidase_CS"/>
</dbReference>
<name>E1QJR2_DESB2</name>
<dbReference type="InterPro" id="IPR023631">
    <property type="entry name" value="Amidase_dom"/>
</dbReference>